<dbReference type="InterPro" id="IPR050571">
    <property type="entry name" value="Class-IV_PLP-Dep_Aminotrnsfr"/>
</dbReference>
<evidence type="ECO:0000313" key="13">
    <source>
        <dbReference type="Proteomes" id="UP000252770"/>
    </source>
</evidence>
<dbReference type="InterPro" id="IPR001544">
    <property type="entry name" value="Aminotrans_IV"/>
</dbReference>
<dbReference type="EC" id="4.1.3.38" evidence="8"/>
<evidence type="ECO:0000256" key="10">
    <source>
        <dbReference type="RuleBase" id="RU004106"/>
    </source>
</evidence>
<evidence type="ECO:0000256" key="9">
    <source>
        <dbReference type="ARBA" id="ARBA00049529"/>
    </source>
</evidence>
<evidence type="ECO:0000256" key="4">
    <source>
        <dbReference type="ARBA" id="ARBA00022898"/>
    </source>
</evidence>
<dbReference type="AlphaFoldDB" id="A0A367YZJ3"/>
<comment type="caution">
    <text evidence="12">The sequence shown here is derived from an EMBL/GenBank/DDBJ whole genome shotgun (WGS) entry which is preliminary data.</text>
</comment>
<evidence type="ECO:0000256" key="5">
    <source>
        <dbReference type="ARBA" id="ARBA00022909"/>
    </source>
</evidence>
<dbReference type="FunFam" id="3.20.10.10:FF:000002">
    <property type="entry name" value="D-alanine aminotransferase"/>
    <property type="match status" value="1"/>
</dbReference>
<dbReference type="GO" id="GO:0008696">
    <property type="term" value="F:4-amino-4-deoxychorismate lyase activity"/>
    <property type="evidence" value="ECO:0007669"/>
    <property type="project" value="UniProtKB-EC"/>
</dbReference>
<name>A0A367YZJ3_9ACTN</name>
<dbReference type="InterPro" id="IPR018300">
    <property type="entry name" value="Aminotrans_IV_CS"/>
</dbReference>
<comment type="similarity">
    <text evidence="2 10">Belongs to the class-IV pyridoxal-phosphate-dependent aminotransferase family.</text>
</comment>
<dbReference type="EMBL" id="QOUI01000001">
    <property type="protein sequence ID" value="RCK71316.1"/>
    <property type="molecule type" value="Genomic_DNA"/>
</dbReference>
<dbReference type="GO" id="GO:0008652">
    <property type="term" value="P:amino acid biosynthetic process"/>
    <property type="evidence" value="ECO:0007669"/>
    <property type="project" value="UniProtKB-ARBA"/>
</dbReference>
<comment type="pathway">
    <text evidence="7">Cofactor biosynthesis; tetrahydrofolate biosynthesis; 4-aminobenzoate from chorismate: step 2/2.</text>
</comment>
<dbReference type="CDD" id="cd01559">
    <property type="entry name" value="ADCL_like"/>
    <property type="match status" value="1"/>
</dbReference>
<keyword evidence="6 12" id="KW-0456">Lyase</keyword>
<evidence type="ECO:0000256" key="8">
    <source>
        <dbReference type="ARBA" id="ARBA00035676"/>
    </source>
</evidence>
<keyword evidence="5" id="KW-0289">Folate biosynthesis</keyword>
<dbReference type="Proteomes" id="UP000252770">
    <property type="component" value="Unassembled WGS sequence"/>
</dbReference>
<gene>
    <name evidence="12" type="ORF">DT076_02465</name>
</gene>
<evidence type="ECO:0000256" key="11">
    <source>
        <dbReference type="RuleBase" id="RU004516"/>
    </source>
</evidence>
<dbReference type="PANTHER" id="PTHR42743">
    <property type="entry name" value="AMINO-ACID AMINOTRANSFERASE"/>
    <property type="match status" value="1"/>
</dbReference>
<dbReference type="PANTHER" id="PTHR42743:SF11">
    <property type="entry name" value="AMINODEOXYCHORISMATE LYASE"/>
    <property type="match status" value="1"/>
</dbReference>
<dbReference type="InterPro" id="IPR036038">
    <property type="entry name" value="Aminotransferase-like"/>
</dbReference>
<evidence type="ECO:0000313" key="12">
    <source>
        <dbReference type="EMBL" id="RCK71316.1"/>
    </source>
</evidence>
<evidence type="ECO:0000256" key="6">
    <source>
        <dbReference type="ARBA" id="ARBA00023239"/>
    </source>
</evidence>
<dbReference type="Gene3D" id="3.20.10.10">
    <property type="entry name" value="D-amino Acid Aminotransferase, subunit A, domain 2"/>
    <property type="match status" value="1"/>
</dbReference>
<keyword evidence="13" id="KW-1185">Reference proteome</keyword>
<dbReference type="Pfam" id="PF01063">
    <property type="entry name" value="Aminotran_4"/>
    <property type="match status" value="1"/>
</dbReference>
<dbReference type="GO" id="GO:0030170">
    <property type="term" value="F:pyridoxal phosphate binding"/>
    <property type="evidence" value="ECO:0007669"/>
    <property type="project" value="InterPro"/>
</dbReference>
<evidence type="ECO:0000256" key="7">
    <source>
        <dbReference type="ARBA" id="ARBA00035633"/>
    </source>
</evidence>
<sequence>MMLYQLSHVRMFPAPARPAGLVEVRVEPYRHRWCLPKRHRRRGMMAVMTVPGEPDQTLPDTSPAPRRVWVDDRLLEADEASVSAVDHGLVVGDGVFESLKVTAAGAFALGRHLARMSRSAEALGLPAPDPDRVREAADAVLADRPYELGLLRITWTGGAGPLGSQRAYGPPTLVLADTPVEPAPASTSVVTVPWTRNEHGAMTGVKTTSYAENVRALRHAYDRDATEGLFLNTVGHVCEGTGSNLFCVLDGEVVTSPLASGALAGITRELLLEWADVTERDLTLAEAQRADEVFLTSSLRDVQGVHRWDEVTFDAPGPVTRRLQQVFAERSAADPDPR</sequence>
<evidence type="ECO:0000256" key="2">
    <source>
        <dbReference type="ARBA" id="ARBA00009320"/>
    </source>
</evidence>
<dbReference type="GO" id="GO:0046656">
    <property type="term" value="P:folic acid biosynthetic process"/>
    <property type="evidence" value="ECO:0007669"/>
    <property type="project" value="UniProtKB-KW"/>
</dbReference>
<comment type="catalytic activity">
    <reaction evidence="9">
        <text>4-amino-4-deoxychorismate = 4-aminobenzoate + pyruvate + H(+)</text>
        <dbReference type="Rhea" id="RHEA:16201"/>
        <dbReference type="ChEBI" id="CHEBI:15361"/>
        <dbReference type="ChEBI" id="CHEBI:15378"/>
        <dbReference type="ChEBI" id="CHEBI:17836"/>
        <dbReference type="ChEBI" id="CHEBI:58406"/>
        <dbReference type="EC" id="4.1.3.38"/>
    </reaction>
</comment>
<dbReference type="InterPro" id="IPR017824">
    <property type="entry name" value="Aminodeoxychorismate_lyase_IV"/>
</dbReference>
<proteinExistence type="inferred from homology"/>
<dbReference type="InterPro" id="IPR043131">
    <property type="entry name" value="BCAT-like_N"/>
</dbReference>
<dbReference type="PROSITE" id="PS00770">
    <property type="entry name" value="AA_TRANSFER_CLASS_4"/>
    <property type="match status" value="1"/>
</dbReference>
<dbReference type="GO" id="GO:0005829">
    <property type="term" value="C:cytosol"/>
    <property type="evidence" value="ECO:0007669"/>
    <property type="project" value="TreeGrafter"/>
</dbReference>
<dbReference type="InterPro" id="IPR043132">
    <property type="entry name" value="BCAT-like_C"/>
</dbReference>
<comment type="subunit">
    <text evidence="3">Homodimer.</text>
</comment>
<accession>A0A367YZJ3</accession>
<organism evidence="12 13">
    <name type="scientific">Desertihabitans brevis</name>
    <dbReference type="NCBI Taxonomy" id="2268447"/>
    <lineage>
        <taxon>Bacteria</taxon>
        <taxon>Bacillati</taxon>
        <taxon>Actinomycetota</taxon>
        <taxon>Actinomycetes</taxon>
        <taxon>Propionibacteriales</taxon>
        <taxon>Propionibacteriaceae</taxon>
        <taxon>Desertihabitans</taxon>
    </lineage>
</organism>
<reference evidence="12 13" key="1">
    <citation type="submission" date="2018-07" db="EMBL/GenBank/DDBJ databases">
        <title>Desertimonas flava gen. nov. sp. nov.</title>
        <authorList>
            <person name="Liu S."/>
        </authorList>
    </citation>
    <scope>NUCLEOTIDE SEQUENCE [LARGE SCALE GENOMIC DNA]</scope>
    <source>
        <strain evidence="12 13">16Sb5-5</strain>
    </source>
</reference>
<protein>
    <recommendedName>
        <fullName evidence="8">aminodeoxychorismate lyase</fullName>
        <ecNumber evidence="8">4.1.3.38</ecNumber>
    </recommendedName>
</protein>
<evidence type="ECO:0000256" key="3">
    <source>
        <dbReference type="ARBA" id="ARBA00011738"/>
    </source>
</evidence>
<dbReference type="Gene3D" id="3.30.470.10">
    <property type="match status" value="1"/>
</dbReference>
<keyword evidence="4 11" id="KW-0663">Pyridoxal phosphate</keyword>
<evidence type="ECO:0000256" key="1">
    <source>
        <dbReference type="ARBA" id="ARBA00001933"/>
    </source>
</evidence>
<dbReference type="SUPFAM" id="SSF56752">
    <property type="entry name" value="D-aminoacid aminotransferase-like PLP-dependent enzymes"/>
    <property type="match status" value="1"/>
</dbReference>
<comment type="cofactor">
    <cofactor evidence="1 11">
        <name>pyridoxal 5'-phosphate</name>
        <dbReference type="ChEBI" id="CHEBI:597326"/>
    </cofactor>
</comment>